<accession>A0A7T8JK38</accession>
<keyword evidence="1" id="KW-0496">Mitochondrion</keyword>
<dbReference type="EMBL" id="MW221262">
    <property type="protein sequence ID" value="QQP22153.1"/>
    <property type="molecule type" value="Genomic_DNA"/>
</dbReference>
<protein>
    <submittedName>
        <fullName evidence="1">Uncharacterized protein</fullName>
    </submittedName>
</protein>
<name>A0A7T8JK38_9CILI</name>
<proteinExistence type="predicted"/>
<sequence>MLDFYLNYKNINVFNTHQSLIYFKINKLLNKFQFIVQKKKN</sequence>
<evidence type="ECO:0000313" key="1">
    <source>
        <dbReference type="EMBL" id="QQP22153.1"/>
    </source>
</evidence>
<geneLocation type="mitochondrion" evidence="1"/>
<reference evidence="1" key="1">
    <citation type="submission" date="2020-11" db="EMBL/GenBank/DDBJ databases">
        <title>Combining integrative taxonomy and mitogenome sequencing of Thuricola similis Bock, 1963 (Peritrichia, Vaginicolidae) provides a full redescription of this poorly known ciliate and new insights into the evolutionary relationships among Oligohymenophorea subclasses.</title>
        <authorList>
            <person name="Liao W."/>
            <person name="Campello-Nunes P.H."/>
            <person name="Gammuto L."/>
            <person name="Viana T.A."/>
            <person name="de Oliveira Marchesini R."/>
            <person name="da Silva Pavia T."/>
            <person name="da Silva-Neto I.D."/>
            <person name="Modeo L."/>
            <person name="Petroni G."/>
        </authorList>
    </citation>
    <scope>NUCLEOTIDE SEQUENCE</scope>
    <source>
        <strain evidence="1">CUIT</strain>
    </source>
</reference>
<dbReference type="AlphaFoldDB" id="A0A7T8JK38"/>
<gene>
    <name evidence="1" type="ORF">TSIM_46</name>
</gene>
<organism evidence="1">
    <name type="scientific">Thuricola similis</name>
    <dbReference type="NCBI Taxonomy" id="2784598"/>
    <lineage>
        <taxon>Eukaryota</taxon>
        <taxon>Sar</taxon>
        <taxon>Alveolata</taxon>
        <taxon>Ciliophora</taxon>
        <taxon>Intramacronucleata</taxon>
        <taxon>Oligohymenophorea</taxon>
        <taxon>Peritrichia</taxon>
        <taxon>Sessilida</taxon>
        <taxon>Vaginicolidae</taxon>
        <taxon>Thuricola</taxon>
    </lineage>
</organism>